<dbReference type="SUPFAM" id="SSF56672">
    <property type="entry name" value="DNA/RNA polymerases"/>
    <property type="match status" value="1"/>
</dbReference>
<dbReference type="PANTHER" id="PTHR47027">
    <property type="entry name" value="REVERSE TRANSCRIPTASE DOMAIN-CONTAINING PROTEIN"/>
    <property type="match status" value="1"/>
</dbReference>
<gene>
    <name evidence="2" type="ORF">XNOV1_A022772</name>
</gene>
<proteinExistence type="predicted"/>
<dbReference type="EMBL" id="OY660886">
    <property type="protein sequence ID" value="CAJ1085861.1"/>
    <property type="molecule type" value="Genomic_DNA"/>
</dbReference>
<dbReference type="Proteomes" id="UP001178508">
    <property type="component" value="Chromosome 23"/>
</dbReference>
<accession>A0AAV1HLC9</accession>
<reference evidence="2" key="1">
    <citation type="submission" date="2023-08" db="EMBL/GenBank/DDBJ databases">
        <authorList>
            <person name="Alioto T."/>
            <person name="Alioto T."/>
            <person name="Gomez Garrido J."/>
        </authorList>
    </citation>
    <scope>NUCLEOTIDE SEQUENCE</scope>
</reference>
<evidence type="ECO:0000313" key="2">
    <source>
        <dbReference type="EMBL" id="CAJ1085861.1"/>
    </source>
</evidence>
<protein>
    <submittedName>
        <fullName evidence="2">PREDICTED: uncharacterized protein LOC103374843</fullName>
    </submittedName>
</protein>
<evidence type="ECO:0000313" key="3">
    <source>
        <dbReference type="Proteomes" id="UP001178508"/>
    </source>
</evidence>
<dbReference type="InterPro" id="IPR043502">
    <property type="entry name" value="DNA/RNA_pol_sf"/>
</dbReference>
<organism evidence="2 3">
    <name type="scientific">Xyrichtys novacula</name>
    <name type="common">Pearly razorfish</name>
    <name type="synonym">Hemipteronotus novacula</name>
    <dbReference type="NCBI Taxonomy" id="13765"/>
    <lineage>
        <taxon>Eukaryota</taxon>
        <taxon>Metazoa</taxon>
        <taxon>Chordata</taxon>
        <taxon>Craniata</taxon>
        <taxon>Vertebrata</taxon>
        <taxon>Euteleostomi</taxon>
        <taxon>Actinopterygii</taxon>
        <taxon>Neopterygii</taxon>
        <taxon>Teleostei</taxon>
        <taxon>Neoteleostei</taxon>
        <taxon>Acanthomorphata</taxon>
        <taxon>Eupercaria</taxon>
        <taxon>Labriformes</taxon>
        <taxon>Labridae</taxon>
        <taxon>Xyrichtys</taxon>
    </lineage>
</organism>
<dbReference type="AlphaFoldDB" id="A0AAV1HLC9"/>
<name>A0AAV1HLC9_XYRNO</name>
<dbReference type="Pfam" id="PF00078">
    <property type="entry name" value="RVT_1"/>
    <property type="match status" value="1"/>
</dbReference>
<sequence length="161" mass="17597">MYKGTRAKVVTSDGISEECEILTGVQQGDTLAPFLFIIGLDYVLKKAINPWEQELSFTIIPRMSRRSPAVALADLDFTGDICLVSDHMEQAQELLNRVELECAKVGLRLNAKKTEVITSNSHVDHPPITTSDGNTLEQAANENPNSVPEAAGINEIVCRST</sequence>
<dbReference type="InterPro" id="IPR000477">
    <property type="entry name" value="RT_dom"/>
</dbReference>
<evidence type="ECO:0000259" key="1">
    <source>
        <dbReference type="Pfam" id="PF00078"/>
    </source>
</evidence>
<keyword evidence="3" id="KW-1185">Reference proteome</keyword>
<feature type="domain" description="Reverse transcriptase" evidence="1">
    <location>
        <begin position="16"/>
        <end position="118"/>
    </location>
</feature>
<dbReference type="PANTHER" id="PTHR47027:SF27">
    <property type="entry name" value="REVERSE TRANSCRIPTASE DOMAIN-CONTAINING PROTEIN"/>
    <property type="match status" value="1"/>
</dbReference>